<dbReference type="Proteomes" id="UP000814033">
    <property type="component" value="Unassembled WGS sequence"/>
</dbReference>
<sequence>MRLVFALHHRLPSLSLSLSSASSTLRLSTGSSAVVDIRQHSKLQVSQAAMPQDPSRVASVGARDAWCNGAPTRSAL</sequence>
<name>A0ACB8R710_9AGAM</name>
<evidence type="ECO:0000313" key="2">
    <source>
        <dbReference type="Proteomes" id="UP000814033"/>
    </source>
</evidence>
<organism evidence="1 2">
    <name type="scientific">Auriscalpium vulgare</name>
    <dbReference type="NCBI Taxonomy" id="40419"/>
    <lineage>
        <taxon>Eukaryota</taxon>
        <taxon>Fungi</taxon>
        <taxon>Dikarya</taxon>
        <taxon>Basidiomycota</taxon>
        <taxon>Agaricomycotina</taxon>
        <taxon>Agaricomycetes</taxon>
        <taxon>Russulales</taxon>
        <taxon>Auriscalpiaceae</taxon>
        <taxon>Auriscalpium</taxon>
    </lineage>
</organism>
<reference evidence="1" key="2">
    <citation type="journal article" date="2022" name="New Phytol.">
        <title>Evolutionary transition to the ectomycorrhizal habit in the genomes of a hyperdiverse lineage of mushroom-forming fungi.</title>
        <authorList>
            <person name="Looney B."/>
            <person name="Miyauchi S."/>
            <person name="Morin E."/>
            <person name="Drula E."/>
            <person name="Courty P.E."/>
            <person name="Kohler A."/>
            <person name="Kuo A."/>
            <person name="LaButti K."/>
            <person name="Pangilinan J."/>
            <person name="Lipzen A."/>
            <person name="Riley R."/>
            <person name="Andreopoulos W."/>
            <person name="He G."/>
            <person name="Johnson J."/>
            <person name="Nolan M."/>
            <person name="Tritt A."/>
            <person name="Barry K.W."/>
            <person name="Grigoriev I.V."/>
            <person name="Nagy L.G."/>
            <person name="Hibbett D."/>
            <person name="Henrissat B."/>
            <person name="Matheny P.B."/>
            <person name="Labbe J."/>
            <person name="Martin F.M."/>
        </authorList>
    </citation>
    <scope>NUCLEOTIDE SEQUENCE</scope>
    <source>
        <strain evidence="1">FP105234-sp</strain>
    </source>
</reference>
<evidence type="ECO:0000313" key="1">
    <source>
        <dbReference type="EMBL" id="KAI0039692.1"/>
    </source>
</evidence>
<reference evidence="1" key="1">
    <citation type="submission" date="2021-02" db="EMBL/GenBank/DDBJ databases">
        <authorList>
            <consortium name="DOE Joint Genome Institute"/>
            <person name="Ahrendt S."/>
            <person name="Looney B.P."/>
            <person name="Miyauchi S."/>
            <person name="Morin E."/>
            <person name="Drula E."/>
            <person name="Courty P.E."/>
            <person name="Chicoki N."/>
            <person name="Fauchery L."/>
            <person name="Kohler A."/>
            <person name="Kuo A."/>
            <person name="Labutti K."/>
            <person name="Pangilinan J."/>
            <person name="Lipzen A."/>
            <person name="Riley R."/>
            <person name="Andreopoulos W."/>
            <person name="He G."/>
            <person name="Johnson J."/>
            <person name="Barry K.W."/>
            <person name="Grigoriev I.V."/>
            <person name="Nagy L."/>
            <person name="Hibbett D."/>
            <person name="Henrissat B."/>
            <person name="Matheny P.B."/>
            <person name="Labbe J."/>
            <person name="Martin F."/>
        </authorList>
    </citation>
    <scope>NUCLEOTIDE SEQUENCE</scope>
    <source>
        <strain evidence="1">FP105234-sp</strain>
    </source>
</reference>
<accession>A0ACB8R710</accession>
<protein>
    <submittedName>
        <fullName evidence="1">Uncharacterized protein</fullName>
    </submittedName>
</protein>
<comment type="caution">
    <text evidence="1">The sequence shown here is derived from an EMBL/GenBank/DDBJ whole genome shotgun (WGS) entry which is preliminary data.</text>
</comment>
<dbReference type="EMBL" id="MU276273">
    <property type="protein sequence ID" value="KAI0039692.1"/>
    <property type="molecule type" value="Genomic_DNA"/>
</dbReference>
<gene>
    <name evidence="1" type="ORF">FA95DRAFT_1566998</name>
</gene>
<proteinExistence type="predicted"/>
<keyword evidence="2" id="KW-1185">Reference proteome</keyword>